<accession>A0A926ZH15</accession>
<dbReference type="InterPro" id="IPR051599">
    <property type="entry name" value="Cell_Envelope_Assoc"/>
</dbReference>
<evidence type="ECO:0000259" key="2">
    <source>
        <dbReference type="Pfam" id="PF02698"/>
    </source>
</evidence>
<proteinExistence type="predicted"/>
<reference evidence="3" key="2">
    <citation type="submission" date="2020-08" db="EMBL/GenBank/DDBJ databases">
        <authorList>
            <person name="Chen M."/>
            <person name="Teng W."/>
            <person name="Zhao L."/>
            <person name="Hu C."/>
            <person name="Zhou Y."/>
            <person name="Han B."/>
            <person name="Song L."/>
            <person name="Shu W."/>
        </authorList>
    </citation>
    <scope>NUCLEOTIDE SEQUENCE</scope>
    <source>
        <strain evidence="3">FACHB-1375</strain>
    </source>
</reference>
<keyword evidence="4" id="KW-1185">Reference proteome</keyword>
<keyword evidence="1" id="KW-0812">Transmembrane</keyword>
<dbReference type="Proteomes" id="UP000641646">
    <property type="component" value="Unassembled WGS sequence"/>
</dbReference>
<keyword evidence="1" id="KW-1133">Transmembrane helix</keyword>
<dbReference type="Pfam" id="PF02698">
    <property type="entry name" value="DUF218"/>
    <property type="match status" value="1"/>
</dbReference>
<reference evidence="3" key="1">
    <citation type="journal article" date="2015" name="ISME J.">
        <title>Draft Genome Sequence of Streptomyces incarnatus NRRL8089, which Produces the Nucleoside Antibiotic Sinefungin.</title>
        <authorList>
            <person name="Oshima K."/>
            <person name="Hattori M."/>
            <person name="Shimizu H."/>
            <person name="Fukuda K."/>
            <person name="Nemoto M."/>
            <person name="Inagaki K."/>
            <person name="Tamura T."/>
        </authorList>
    </citation>
    <scope>NUCLEOTIDE SEQUENCE</scope>
    <source>
        <strain evidence="3">FACHB-1375</strain>
    </source>
</reference>
<feature type="domain" description="DUF218" evidence="2">
    <location>
        <begin position="51"/>
        <end position="150"/>
    </location>
</feature>
<evidence type="ECO:0000256" key="1">
    <source>
        <dbReference type="SAM" id="Phobius"/>
    </source>
</evidence>
<dbReference type="PANTHER" id="PTHR30336">
    <property type="entry name" value="INNER MEMBRANE PROTEIN, PROBABLE PERMEASE"/>
    <property type="match status" value="1"/>
</dbReference>
<dbReference type="PANTHER" id="PTHR30336:SF20">
    <property type="entry name" value="DUF218 DOMAIN-CONTAINING PROTEIN"/>
    <property type="match status" value="1"/>
</dbReference>
<name>A0A926ZH15_9CYAN</name>
<dbReference type="CDD" id="cd06259">
    <property type="entry name" value="YdcF-like"/>
    <property type="match status" value="1"/>
</dbReference>
<dbReference type="Gene3D" id="3.40.50.620">
    <property type="entry name" value="HUPs"/>
    <property type="match status" value="1"/>
</dbReference>
<dbReference type="AlphaFoldDB" id="A0A926ZH15"/>
<dbReference type="GO" id="GO:0005886">
    <property type="term" value="C:plasma membrane"/>
    <property type="evidence" value="ECO:0007669"/>
    <property type="project" value="TreeGrafter"/>
</dbReference>
<feature type="transmembrane region" description="Helical" evidence="1">
    <location>
        <begin position="20"/>
        <end position="42"/>
    </location>
</feature>
<evidence type="ECO:0000313" key="4">
    <source>
        <dbReference type="Proteomes" id="UP000641646"/>
    </source>
</evidence>
<keyword evidence="1" id="KW-0472">Membrane</keyword>
<gene>
    <name evidence="3" type="ORF">H6G03_13750</name>
</gene>
<sequence>MQPKISIRRHLLRLIRNRFILLGLSGLCLILGIWLIDIGIILQKASQGPVDAFLVLGGSITREIYVAELAKQYPQTPIIISGGSKDPCILLIFRRANAPMQNVLLEKCAKTTFGNFYFSQPILSQWQVHKVKLITSLTHLPRAKWLAQIILGSHGIWVEPDIVKEQGIPGNRESFLLTAWGLTRSLSWAVISQFYSPKCSELTKLTEVNLKAWQSQGFTVKRQCERQANLQEIL</sequence>
<dbReference type="RefSeq" id="WP_190464967.1">
    <property type="nucleotide sequence ID" value="NZ_JACJPW010000032.1"/>
</dbReference>
<dbReference type="InterPro" id="IPR014729">
    <property type="entry name" value="Rossmann-like_a/b/a_fold"/>
</dbReference>
<dbReference type="InterPro" id="IPR003848">
    <property type="entry name" value="DUF218"/>
</dbReference>
<evidence type="ECO:0000313" key="3">
    <source>
        <dbReference type="EMBL" id="MBD2182154.1"/>
    </source>
</evidence>
<dbReference type="EMBL" id="JACJPW010000032">
    <property type="protein sequence ID" value="MBD2182154.1"/>
    <property type="molecule type" value="Genomic_DNA"/>
</dbReference>
<protein>
    <submittedName>
        <fullName evidence="3">YdcF family protein</fullName>
    </submittedName>
</protein>
<comment type="caution">
    <text evidence="3">The sequence shown here is derived from an EMBL/GenBank/DDBJ whole genome shotgun (WGS) entry which is preliminary data.</text>
</comment>
<organism evidence="3 4">
    <name type="scientific">Aerosakkonema funiforme FACHB-1375</name>
    <dbReference type="NCBI Taxonomy" id="2949571"/>
    <lineage>
        <taxon>Bacteria</taxon>
        <taxon>Bacillati</taxon>
        <taxon>Cyanobacteriota</taxon>
        <taxon>Cyanophyceae</taxon>
        <taxon>Oscillatoriophycideae</taxon>
        <taxon>Aerosakkonematales</taxon>
        <taxon>Aerosakkonemataceae</taxon>
        <taxon>Aerosakkonema</taxon>
    </lineage>
</organism>